<evidence type="ECO:0000313" key="8">
    <source>
        <dbReference type="Proteomes" id="UP001170481"/>
    </source>
</evidence>
<feature type="compositionally biased region" description="Polar residues" evidence="5">
    <location>
        <begin position="313"/>
        <end position="324"/>
    </location>
</feature>
<keyword evidence="3" id="KW-0238">DNA-binding</keyword>
<keyword evidence="4" id="KW-0804">Transcription</keyword>
<dbReference type="FunFam" id="1.10.10.10:FF:000001">
    <property type="entry name" value="LysR family transcriptional regulator"/>
    <property type="match status" value="1"/>
</dbReference>
<dbReference type="Proteomes" id="UP001170481">
    <property type="component" value="Unassembled WGS sequence"/>
</dbReference>
<dbReference type="SUPFAM" id="SSF53850">
    <property type="entry name" value="Periplasmic binding protein-like II"/>
    <property type="match status" value="1"/>
</dbReference>
<dbReference type="Gene3D" id="3.40.190.290">
    <property type="match status" value="1"/>
</dbReference>
<organism evidence="7 8">
    <name type="scientific">Cobetia amphilecti</name>
    <dbReference type="NCBI Taxonomy" id="1055104"/>
    <lineage>
        <taxon>Bacteria</taxon>
        <taxon>Pseudomonadati</taxon>
        <taxon>Pseudomonadota</taxon>
        <taxon>Gammaproteobacteria</taxon>
        <taxon>Oceanospirillales</taxon>
        <taxon>Halomonadaceae</taxon>
        <taxon>Cobetia</taxon>
    </lineage>
</organism>
<dbReference type="InterPro" id="IPR005119">
    <property type="entry name" value="LysR_subst-bd"/>
</dbReference>
<evidence type="ECO:0000259" key="6">
    <source>
        <dbReference type="PROSITE" id="PS50931"/>
    </source>
</evidence>
<evidence type="ECO:0000256" key="2">
    <source>
        <dbReference type="ARBA" id="ARBA00023015"/>
    </source>
</evidence>
<comment type="similarity">
    <text evidence="1">Belongs to the LysR transcriptional regulatory family.</text>
</comment>
<dbReference type="Pfam" id="PF00126">
    <property type="entry name" value="HTH_1"/>
    <property type="match status" value="1"/>
</dbReference>
<dbReference type="PANTHER" id="PTHR30419">
    <property type="entry name" value="HTH-TYPE TRANSCRIPTIONAL REGULATOR YBHD"/>
    <property type="match status" value="1"/>
</dbReference>
<evidence type="ECO:0000256" key="1">
    <source>
        <dbReference type="ARBA" id="ARBA00009437"/>
    </source>
</evidence>
<dbReference type="CDD" id="cd05466">
    <property type="entry name" value="PBP2_LTTR_substrate"/>
    <property type="match status" value="1"/>
</dbReference>
<evidence type="ECO:0000313" key="7">
    <source>
        <dbReference type="EMBL" id="MDO6673869.1"/>
    </source>
</evidence>
<dbReference type="InterPro" id="IPR050950">
    <property type="entry name" value="HTH-type_LysR_regulators"/>
</dbReference>
<dbReference type="PRINTS" id="PR00039">
    <property type="entry name" value="HTHLYSR"/>
</dbReference>
<dbReference type="AlphaFoldDB" id="A0AAP4X063"/>
<evidence type="ECO:0000256" key="5">
    <source>
        <dbReference type="SAM" id="MobiDB-lite"/>
    </source>
</evidence>
<dbReference type="InterPro" id="IPR000847">
    <property type="entry name" value="LysR_HTH_N"/>
</dbReference>
<accession>A0AAP4X063</accession>
<reference evidence="7" key="1">
    <citation type="submission" date="2023-07" db="EMBL/GenBank/DDBJ databases">
        <title>Genome content predicts the carbon catabolic preferences of heterotrophic bacteria.</title>
        <authorList>
            <person name="Gralka M."/>
        </authorList>
    </citation>
    <scope>NUCLEOTIDE SEQUENCE</scope>
    <source>
        <strain evidence="7">C2R13</strain>
    </source>
</reference>
<dbReference type="InterPro" id="IPR036390">
    <property type="entry name" value="WH_DNA-bd_sf"/>
</dbReference>
<dbReference type="InterPro" id="IPR036388">
    <property type="entry name" value="WH-like_DNA-bd_sf"/>
</dbReference>
<dbReference type="EMBL" id="JAUORK010000037">
    <property type="protein sequence ID" value="MDO6673869.1"/>
    <property type="molecule type" value="Genomic_DNA"/>
</dbReference>
<dbReference type="GO" id="GO:0005829">
    <property type="term" value="C:cytosol"/>
    <property type="evidence" value="ECO:0007669"/>
    <property type="project" value="TreeGrafter"/>
</dbReference>
<dbReference type="Gene3D" id="1.10.10.10">
    <property type="entry name" value="Winged helix-like DNA-binding domain superfamily/Winged helix DNA-binding domain"/>
    <property type="match status" value="1"/>
</dbReference>
<dbReference type="PANTHER" id="PTHR30419:SF30">
    <property type="entry name" value="LYSR FAMILY TRANSCRIPTIONAL REGULATOR"/>
    <property type="match status" value="1"/>
</dbReference>
<dbReference type="GO" id="GO:0003700">
    <property type="term" value="F:DNA-binding transcription factor activity"/>
    <property type="evidence" value="ECO:0007669"/>
    <property type="project" value="InterPro"/>
</dbReference>
<evidence type="ECO:0000256" key="3">
    <source>
        <dbReference type="ARBA" id="ARBA00023125"/>
    </source>
</evidence>
<sequence length="324" mass="35635">MKLPFDLRALEIFVSVVEHQSFTTAAQSLSLAQSAVSQSIAGLESRLGTQLLVRGSRGLRLTPAGDTLLEHARPLLQQAQRAALAMAELEGLVKGEVRIGVSSMLGSYYFPPLLMAFKARYPDIKLSVIEGGTLSLRRMIDNAELDLGVIVEDQLGTDTHGLIRRHFLSEEMVVCLANDHPLAARAQISVEEFFAEELVVFKRGYFHRDFIERLASQHGLAPSIAFESNLIALNKAIVARGFGITTFLKRVVEDDREENNLTAVSFDEPAWLELSLAWRRERGLSRAEQALVDFVIEHSAAGRPTPDALSADDQASSTTLKPPS</sequence>
<dbReference type="Pfam" id="PF03466">
    <property type="entry name" value="LysR_substrate"/>
    <property type="match status" value="1"/>
</dbReference>
<dbReference type="PROSITE" id="PS50931">
    <property type="entry name" value="HTH_LYSR"/>
    <property type="match status" value="1"/>
</dbReference>
<evidence type="ECO:0000256" key="4">
    <source>
        <dbReference type="ARBA" id="ARBA00023163"/>
    </source>
</evidence>
<feature type="domain" description="HTH lysR-type" evidence="6">
    <location>
        <begin position="5"/>
        <end position="62"/>
    </location>
</feature>
<dbReference type="SUPFAM" id="SSF46785">
    <property type="entry name" value="Winged helix' DNA-binding domain"/>
    <property type="match status" value="1"/>
</dbReference>
<protein>
    <submittedName>
        <fullName evidence="7">LysR family transcriptional regulator</fullName>
    </submittedName>
</protein>
<dbReference type="RefSeq" id="WP_303595628.1">
    <property type="nucleotide sequence ID" value="NZ_JAUORK010000037.1"/>
</dbReference>
<name>A0AAP4X063_9GAMM</name>
<comment type="caution">
    <text evidence="7">The sequence shown here is derived from an EMBL/GenBank/DDBJ whole genome shotgun (WGS) entry which is preliminary data.</text>
</comment>
<keyword evidence="2" id="KW-0805">Transcription regulation</keyword>
<gene>
    <name evidence="7" type="ORF">Q4535_17325</name>
</gene>
<dbReference type="GO" id="GO:0003677">
    <property type="term" value="F:DNA binding"/>
    <property type="evidence" value="ECO:0007669"/>
    <property type="project" value="UniProtKB-KW"/>
</dbReference>
<feature type="region of interest" description="Disordered" evidence="5">
    <location>
        <begin position="302"/>
        <end position="324"/>
    </location>
</feature>
<proteinExistence type="inferred from homology"/>